<dbReference type="GO" id="GO:0005737">
    <property type="term" value="C:cytoplasm"/>
    <property type="evidence" value="ECO:0007669"/>
    <property type="project" value="TreeGrafter"/>
</dbReference>
<gene>
    <name evidence="4" type="ORF">LARSCL_LOCUS6503</name>
</gene>
<dbReference type="InterPro" id="IPR029021">
    <property type="entry name" value="Prot-tyrosine_phosphatase-like"/>
</dbReference>
<evidence type="ECO:0000313" key="5">
    <source>
        <dbReference type="Proteomes" id="UP001497382"/>
    </source>
</evidence>
<dbReference type="GO" id="GO:1990444">
    <property type="term" value="F:F-box domain binding"/>
    <property type="evidence" value="ECO:0007669"/>
    <property type="project" value="TreeGrafter"/>
</dbReference>
<reference evidence="4 5" key="1">
    <citation type="submission" date="2024-04" db="EMBL/GenBank/DDBJ databases">
        <authorList>
            <person name="Rising A."/>
            <person name="Reimegard J."/>
            <person name="Sonavane S."/>
            <person name="Akerstrom W."/>
            <person name="Nylinder S."/>
            <person name="Hedman E."/>
            <person name="Kallberg Y."/>
        </authorList>
    </citation>
    <scope>NUCLEOTIDE SEQUENCE [LARGE SCALE GENOMIC DNA]</scope>
</reference>
<evidence type="ECO:0000313" key="4">
    <source>
        <dbReference type="EMBL" id="CAL1272633.1"/>
    </source>
</evidence>
<dbReference type="GO" id="GO:0070372">
    <property type="term" value="P:regulation of ERK1 and ERK2 cascade"/>
    <property type="evidence" value="ECO:0007669"/>
    <property type="project" value="TreeGrafter"/>
</dbReference>
<dbReference type="FunFam" id="3.90.190.10:FF:000036">
    <property type="entry name" value="Serine/threonine/tyrosine-interacting protein a"/>
    <property type="match status" value="1"/>
</dbReference>
<comment type="similarity">
    <text evidence="1">Belongs to the protein-tyrosine phosphatase family. Non-receptor class subfamily.</text>
</comment>
<proteinExistence type="inferred from homology"/>
<dbReference type="Gene3D" id="3.90.190.10">
    <property type="entry name" value="Protein tyrosine phosphatase superfamily"/>
    <property type="match status" value="1"/>
</dbReference>
<dbReference type="AlphaFoldDB" id="A0AAV1ZLV1"/>
<dbReference type="GO" id="GO:0062026">
    <property type="term" value="P:negative regulation of SCF-dependent proteasomal ubiquitin-dependent catabolic process"/>
    <property type="evidence" value="ECO:0007669"/>
    <property type="project" value="TreeGrafter"/>
</dbReference>
<protein>
    <submittedName>
        <fullName evidence="4">Uncharacterized protein</fullName>
    </submittedName>
</protein>
<dbReference type="InterPro" id="IPR000340">
    <property type="entry name" value="Dual-sp_phosphatase_cat-dom"/>
</dbReference>
<feature type="domain" description="Tyrosine-protein phosphatase" evidence="2">
    <location>
        <begin position="4"/>
        <end position="152"/>
    </location>
</feature>
<organism evidence="4 5">
    <name type="scientific">Larinioides sclopetarius</name>
    <dbReference type="NCBI Taxonomy" id="280406"/>
    <lineage>
        <taxon>Eukaryota</taxon>
        <taxon>Metazoa</taxon>
        <taxon>Ecdysozoa</taxon>
        <taxon>Arthropoda</taxon>
        <taxon>Chelicerata</taxon>
        <taxon>Arachnida</taxon>
        <taxon>Araneae</taxon>
        <taxon>Araneomorphae</taxon>
        <taxon>Entelegynae</taxon>
        <taxon>Araneoidea</taxon>
        <taxon>Araneidae</taxon>
        <taxon>Larinioides</taxon>
    </lineage>
</organism>
<comment type="caution">
    <text evidence="4">The sequence shown here is derived from an EMBL/GenBank/DDBJ whole genome shotgun (WGS) entry which is preliminary data.</text>
</comment>
<name>A0AAV1ZLV1_9ARAC</name>
<dbReference type="Proteomes" id="UP001497382">
    <property type="component" value="Unassembled WGS sequence"/>
</dbReference>
<dbReference type="InterPro" id="IPR052449">
    <property type="entry name" value="STYX-Interacting_Phosphatase"/>
</dbReference>
<sequence>MRREMQEIIPGLFLGPLSAATKPKLNTLLEAGITHIVCVRYEKEASFIKPNFPENFKYIVINISEPETSNLIPLFSQVKVFIDNCLKNGGKVLVHGNTGNSTSATLVIAYIMETKSLSLKDALLTVQRKRQCIVPSECFMQQLKEYEPIYKAVQTHLNGHTSKVTGKLKRRFDELEDNVSLSNRMDICEESPTS</sequence>
<feature type="domain" description="Tyrosine specific protein phosphatases" evidence="3">
    <location>
        <begin position="72"/>
        <end position="137"/>
    </location>
</feature>
<dbReference type="EMBL" id="CAXIEN010000062">
    <property type="protein sequence ID" value="CAL1272633.1"/>
    <property type="molecule type" value="Genomic_DNA"/>
</dbReference>
<keyword evidence="5" id="KW-1185">Reference proteome</keyword>
<accession>A0AAV1ZLV1</accession>
<evidence type="ECO:0000259" key="2">
    <source>
        <dbReference type="PROSITE" id="PS50054"/>
    </source>
</evidence>
<dbReference type="Pfam" id="PF00782">
    <property type="entry name" value="DSPc"/>
    <property type="match status" value="1"/>
</dbReference>
<dbReference type="PANTHER" id="PTHR46588">
    <property type="entry name" value="SERINE/THREONINE/TYROSINE-INTERACTING PROTEIN"/>
    <property type="match status" value="1"/>
</dbReference>
<evidence type="ECO:0000256" key="1">
    <source>
        <dbReference type="ARBA" id="ARBA00009649"/>
    </source>
</evidence>
<dbReference type="SMART" id="SM00195">
    <property type="entry name" value="DSPc"/>
    <property type="match status" value="1"/>
</dbReference>
<dbReference type="GO" id="GO:0005654">
    <property type="term" value="C:nucleoplasm"/>
    <property type="evidence" value="ECO:0007669"/>
    <property type="project" value="TreeGrafter"/>
</dbReference>
<evidence type="ECO:0000259" key="3">
    <source>
        <dbReference type="PROSITE" id="PS50056"/>
    </source>
</evidence>
<dbReference type="InterPro" id="IPR020422">
    <property type="entry name" value="TYR_PHOSPHATASE_DUAL_dom"/>
</dbReference>
<dbReference type="PROSITE" id="PS50056">
    <property type="entry name" value="TYR_PHOSPHATASE_2"/>
    <property type="match status" value="1"/>
</dbReference>
<dbReference type="SUPFAM" id="SSF52799">
    <property type="entry name" value="(Phosphotyrosine protein) phosphatases II"/>
    <property type="match status" value="1"/>
</dbReference>
<dbReference type="PANTHER" id="PTHR46588:SF1">
    <property type="entry name" value="SERINE_THREONINE_TYROSINE-INTERACTING PROTEIN"/>
    <property type="match status" value="1"/>
</dbReference>
<dbReference type="PROSITE" id="PS50054">
    <property type="entry name" value="TYR_PHOSPHATASE_DUAL"/>
    <property type="match status" value="1"/>
</dbReference>
<dbReference type="InterPro" id="IPR000387">
    <property type="entry name" value="Tyr_Pase_dom"/>
</dbReference>